<sequence length="83" mass="8944">AVAAIREPAFQKSAENFVESIAAEVPIITGIKLNGSRPHKSHDDPADPKPVISFALYKSNKLNSRNRVASGHVHDDGTGHVNF</sequence>
<dbReference type="OrthoDB" id="3531694at2759"/>
<keyword evidence="2" id="KW-1185">Reference proteome</keyword>
<dbReference type="AlphaFoldDB" id="A0A9P8C0L1"/>
<comment type="caution">
    <text evidence="1">The sequence shown here is derived from an EMBL/GenBank/DDBJ whole genome shotgun (WGS) entry which is preliminary data.</text>
</comment>
<evidence type="ECO:0000313" key="1">
    <source>
        <dbReference type="EMBL" id="KAG9229513.1"/>
    </source>
</evidence>
<dbReference type="Proteomes" id="UP000824998">
    <property type="component" value="Unassembled WGS sequence"/>
</dbReference>
<organism evidence="1 2">
    <name type="scientific">Amylocarpus encephaloides</name>
    <dbReference type="NCBI Taxonomy" id="45428"/>
    <lineage>
        <taxon>Eukaryota</taxon>
        <taxon>Fungi</taxon>
        <taxon>Dikarya</taxon>
        <taxon>Ascomycota</taxon>
        <taxon>Pezizomycotina</taxon>
        <taxon>Leotiomycetes</taxon>
        <taxon>Helotiales</taxon>
        <taxon>Helotiales incertae sedis</taxon>
        <taxon>Amylocarpus</taxon>
    </lineage>
</organism>
<feature type="non-terminal residue" evidence="1">
    <location>
        <position position="83"/>
    </location>
</feature>
<evidence type="ECO:0000313" key="2">
    <source>
        <dbReference type="Proteomes" id="UP000824998"/>
    </source>
</evidence>
<feature type="non-terminal residue" evidence="1">
    <location>
        <position position="1"/>
    </location>
</feature>
<name>A0A9P8C0L1_9HELO</name>
<reference evidence="1" key="1">
    <citation type="journal article" date="2021" name="IMA Fungus">
        <title>Genomic characterization of three marine fungi, including Emericellopsis atlantica sp. nov. with signatures of a generalist lifestyle and marine biomass degradation.</title>
        <authorList>
            <person name="Hagestad O.C."/>
            <person name="Hou L."/>
            <person name="Andersen J.H."/>
            <person name="Hansen E.H."/>
            <person name="Altermark B."/>
            <person name="Li C."/>
            <person name="Kuhnert E."/>
            <person name="Cox R.J."/>
            <person name="Crous P.W."/>
            <person name="Spatafora J.W."/>
            <person name="Lail K."/>
            <person name="Amirebrahimi M."/>
            <person name="Lipzen A."/>
            <person name="Pangilinan J."/>
            <person name="Andreopoulos W."/>
            <person name="Hayes R.D."/>
            <person name="Ng V."/>
            <person name="Grigoriev I.V."/>
            <person name="Jackson S.A."/>
            <person name="Sutton T.D.S."/>
            <person name="Dobson A.D.W."/>
            <person name="Rama T."/>
        </authorList>
    </citation>
    <scope>NUCLEOTIDE SEQUENCE</scope>
    <source>
        <strain evidence="1">TRa018bII</strain>
    </source>
</reference>
<accession>A0A9P8C0L1</accession>
<dbReference type="EMBL" id="MU251759">
    <property type="protein sequence ID" value="KAG9229513.1"/>
    <property type="molecule type" value="Genomic_DNA"/>
</dbReference>
<proteinExistence type="predicted"/>
<protein>
    <submittedName>
        <fullName evidence="1">Uncharacterized protein</fullName>
    </submittedName>
</protein>
<gene>
    <name evidence="1" type="ORF">BJ875DRAFT_343855</name>
</gene>